<accession>A0AAE0XWV5</accession>
<dbReference type="Pfam" id="PF12937">
    <property type="entry name" value="F-box-like"/>
    <property type="match status" value="1"/>
</dbReference>
<dbReference type="InterPro" id="IPR036047">
    <property type="entry name" value="F-box-like_dom_sf"/>
</dbReference>
<dbReference type="AlphaFoldDB" id="A0AAE0XWV5"/>
<feature type="region of interest" description="Disordered" evidence="1">
    <location>
        <begin position="1"/>
        <end position="29"/>
    </location>
</feature>
<dbReference type="PROSITE" id="PS50181">
    <property type="entry name" value="FBOX"/>
    <property type="match status" value="1"/>
</dbReference>
<proteinExistence type="predicted"/>
<organism evidence="3 4">
    <name type="scientific">Elysia crispata</name>
    <name type="common">lettuce slug</name>
    <dbReference type="NCBI Taxonomy" id="231223"/>
    <lineage>
        <taxon>Eukaryota</taxon>
        <taxon>Metazoa</taxon>
        <taxon>Spiralia</taxon>
        <taxon>Lophotrochozoa</taxon>
        <taxon>Mollusca</taxon>
        <taxon>Gastropoda</taxon>
        <taxon>Heterobranchia</taxon>
        <taxon>Euthyneura</taxon>
        <taxon>Panpulmonata</taxon>
        <taxon>Sacoglossa</taxon>
        <taxon>Placobranchoidea</taxon>
        <taxon>Plakobranchidae</taxon>
        <taxon>Elysia</taxon>
    </lineage>
</organism>
<comment type="caution">
    <text evidence="3">The sequence shown here is derived from an EMBL/GenBank/DDBJ whole genome shotgun (WGS) entry which is preliminary data.</text>
</comment>
<dbReference type="SUPFAM" id="SSF81383">
    <property type="entry name" value="F-box domain"/>
    <property type="match status" value="1"/>
</dbReference>
<gene>
    <name evidence="3" type="ORF">RRG08_057173</name>
</gene>
<keyword evidence="4" id="KW-1185">Reference proteome</keyword>
<dbReference type="InterPro" id="IPR001810">
    <property type="entry name" value="F-box_dom"/>
</dbReference>
<sequence>MPKTQERKSSSGSAHRGSTSSVKNGKGHHTATPEWLILCAPWLDSDGALYQRQDISKPPLKDFFVIWVDTSEIIFTNWQIKSPSQHHSTLKGANSSHADYQSFKTDSDIRGLIESRTGPEELTFIDALIDGNINFLDRIPEKLQMHIILHLDQKSVAAFSQTSKHYKKLCYDDKVWSNLYTRSGLKTFMTPGLLNSVEAEGWRITYLIALRIKKTASKSA</sequence>
<feature type="compositionally biased region" description="Low complexity" evidence="1">
    <location>
        <begin position="10"/>
        <end position="21"/>
    </location>
</feature>
<name>A0AAE0XWV5_9GAST</name>
<evidence type="ECO:0000313" key="3">
    <source>
        <dbReference type="EMBL" id="KAK3720702.1"/>
    </source>
</evidence>
<feature type="domain" description="F-box" evidence="2">
    <location>
        <begin position="133"/>
        <end position="179"/>
    </location>
</feature>
<dbReference type="EMBL" id="JAWDGP010007404">
    <property type="protein sequence ID" value="KAK3720702.1"/>
    <property type="molecule type" value="Genomic_DNA"/>
</dbReference>
<dbReference type="Proteomes" id="UP001283361">
    <property type="component" value="Unassembled WGS sequence"/>
</dbReference>
<dbReference type="Gene3D" id="1.20.1280.50">
    <property type="match status" value="1"/>
</dbReference>
<reference evidence="3" key="1">
    <citation type="journal article" date="2023" name="G3 (Bethesda)">
        <title>A reference genome for the long-term kleptoplast-retaining sea slug Elysia crispata morphotype clarki.</title>
        <authorList>
            <person name="Eastman K.E."/>
            <person name="Pendleton A.L."/>
            <person name="Shaikh M.A."/>
            <person name="Suttiyut T."/>
            <person name="Ogas R."/>
            <person name="Tomko P."/>
            <person name="Gavelis G."/>
            <person name="Widhalm J.R."/>
            <person name="Wisecaver J.H."/>
        </authorList>
    </citation>
    <scope>NUCLEOTIDE SEQUENCE</scope>
    <source>
        <strain evidence="3">ECLA1</strain>
    </source>
</reference>
<evidence type="ECO:0000259" key="2">
    <source>
        <dbReference type="PROSITE" id="PS50181"/>
    </source>
</evidence>
<protein>
    <recommendedName>
        <fullName evidence="2">F-box domain-containing protein</fullName>
    </recommendedName>
</protein>
<evidence type="ECO:0000256" key="1">
    <source>
        <dbReference type="SAM" id="MobiDB-lite"/>
    </source>
</evidence>
<evidence type="ECO:0000313" key="4">
    <source>
        <dbReference type="Proteomes" id="UP001283361"/>
    </source>
</evidence>